<dbReference type="SMART" id="SM00304">
    <property type="entry name" value="HAMP"/>
    <property type="match status" value="1"/>
</dbReference>
<dbReference type="Gene3D" id="1.10.287.130">
    <property type="match status" value="1"/>
</dbReference>
<accession>A0A7W9F0R4</accession>
<keyword evidence="11" id="KW-0067">ATP-binding</keyword>
<comment type="subcellular location">
    <subcellularLocation>
        <location evidence="2">Cell inner membrane</location>
        <topology evidence="2">Multi-pass membrane protein</topology>
    </subcellularLocation>
</comment>
<evidence type="ECO:0000256" key="15">
    <source>
        <dbReference type="SAM" id="Phobius"/>
    </source>
</evidence>
<dbReference type="InterPro" id="IPR004358">
    <property type="entry name" value="Sig_transdc_His_kin-like_C"/>
</dbReference>
<sequence>MAERRITTPLYLRMFTIVLACVGAVQLLNIAFVVLIGPPLPRIYTVEQVAEALRRGGDPAGQIVVTPAATARNEDNARTVTLRKAIARQLAVPVERVRIAGVPSPRPDGPLFGPGRMRRPDVRQEILLGGFSVAVRRGDGSWLSAQPVRTGFERWRIGALALIVASLLAAIGFAWLLTRWVARPITLFAEAAERLGQDPRGAPVPLEGPPEIAHAAKAFNEMQRRLKGYVEDRTIMIGAVAHDLRTPLMRLALQMERLPAQYRPACERAIAEMDAMISAATDYVRDVSEPSARRRLDLRSLAEAVVDDFVDGGGDVTIVSGPKLVVEGDPISLRAVLNNLIGNALRYAQDATVELAEVEGATEIRVRDHGPGIPAEDLERVFEPFFRGERSRNRETGGVGLGLASVRGIVRAHGGEVTVLNHPDGGVIATVMLPARRDRPA</sequence>
<dbReference type="InterPro" id="IPR003594">
    <property type="entry name" value="HATPase_dom"/>
</dbReference>
<feature type="transmembrane region" description="Helical" evidence="15">
    <location>
        <begin position="157"/>
        <end position="177"/>
    </location>
</feature>
<dbReference type="SUPFAM" id="SSF55874">
    <property type="entry name" value="ATPase domain of HSP90 chaperone/DNA topoisomerase II/histidine kinase"/>
    <property type="match status" value="1"/>
</dbReference>
<dbReference type="GO" id="GO:0000155">
    <property type="term" value="F:phosphorelay sensor kinase activity"/>
    <property type="evidence" value="ECO:0007669"/>
    <property type="project" value="InterPro"/>
</dbReference>
<evidence type="ECO:0000256" key="2">
    <source>
        <dbReference type="ARBA" id="ARBA00004429"/>
    </source>
</evidence>
<reference evidence="18 19" key="1">
    <citation type="submission" date="2020-08" db="EMBL/GenBank/DDBJ databases">
        <title>Genomic Encyclopedia of Type Strains, Phase IV (KMG-IV): sequencing the most valuable type-strain genomes for metagenomic binning, comparative biology and taxonomic classification.</title>
        <authorList>
            <person name="Goeker M."/>
        </authorList>
    </citation>
    <scope>NUCLEOTIDE SEQUENCE [LARGE SCALE GENOMIC DNA]</scope>
    <source>
        <strain evidence="18 19">DSM 103336</strain>
    </source>
</reference>
<keyword evidence="6" id="KW-0597">Phosphoprotein</keyword>
<evidence type="ECO:0000259" key="17">
    <source>
        <dbReference type="PROSITE" id="PS50885"/>
    </source>
</evidence>
<dbReference type="InterPro" id="IPR036890">
    <property type="entry name" value="HATPase_C_sf"/>
</dbReference>
<proteinExistence type="predicted"/>
<feature type="domain" description="HAMP" evidence="17">
    <location>
        <begin position="179"/>
        <end position="231"/>
    </location>
</feature>
<keyword evidence="10 18" id="KW-0418">Kinase</keyword>
<dbReference type="InterPro" id="IPR005467">
    <property type="entry name" value="His_kinase_dom"/>
</dbReference>
<dbReference type="InterPro" id="IPR003661">
    <property type="entry name" value="HisK_dim/P_dom"/>
</dbReference>
<dbReference type="GO" id="GO:0005886">
    <property type="term" value="C:plasma membrane"/>
    <property type="evidence" value="ECO:0007669"/>
    <property type="project" value="UniProtKB-SubCell"/>
</dbReference>
<dbReference type="CDD" id="cd00082">
    <property type="entry name" value="HisKA"/>
    <property type="match status" value="1"/>
</dbReference>
<keyword evidence="14 15" id="KW-0472">Membrane</keyword>
<dbReference type="PROSITE" id="PS50109">
    <property type="entry name" value="HIS_KIN"/>
    <property type="match status" value="1"/>
</dbReference>
<dbReference type="SMART" id="SM00387">
    <property type="entry name" value="HATPase_c"/>
    <property type="match status" value="1"/>
</dbReference>
<feature type="transmembrane region" description="Helical" evidence="15">
    <location>
        <begin position="12"/>
        <end position="36"/>
    </location>
</feature>
<dbReference type="SUPFAM" id="SSF158472">
    <property type="entry name" value="HAMP domain-like"/>
    <property type="match status" value="1"/>
</dbReference>
<evidence type="ECO:0000256" key="3">
    <source>
        <dbReference type="ARBA" id="ARBA00012438"/>
    </source>
</evidence>
<keyword evidence="13" id="KW-0902">Two-component regulatory system</keyword>
<dbReference type="PANTHER" id="PTHR44936:SF5">
    <property type="entry name" value="SENSOR HISTIDINE KINASE ENVZ"/>
    <property type="match status" value="1"/>
</dbReference>
<comment type="caution">
    <text evidence="18">The sequence shown here is derived from an EMBL/GenBank/DDBJ whole genome shotgun (WGS) entry which is preliminary data.</text>
</comment>
<dbReference type="RefSeq" id="WP_157177480.1">
    <property type="nucleotide sequence ID" value="NZ_BMJP01000001.1"/>
</dbReference>
<evidence type="ECO:0000313" key="19">
    <source>
        <dbReference type="Proteomes" id="UP000546701"/>
    </source>
</evidence>
<dbReference type="PANTHER" id="PTHR44936">
    <property type="entry name" value="SENSOR PROTEIN CREC"/>
    <property type="match status" value="1"/>
</dbReference>
<dbReference type="PRINTS" id="PR00344">
    <property type="entry name" value="BCTRLSENSOR"/>
</dbReference>
<keyword evidence="8 15" id="KW-0812">Transmembrane</keyword>
<dbReference type="InterPro" id="IPR036097">
    <property type="entry name" value="HisK_dim/P_sf"/>
</dbReference>
<gene>
    <name evidence="18" type="ORF">FHS99_001142</name>
</gene>
<evidence type="ECO:0000256" key="14">
    <source>
        <dbReference type="ARBA" id="ARBA00023136"/>
    </source>
</evidence>
<comment type="catalytic activity">
    <reaction evidence="1">
        <text>ATP + protein L-histidine = ADP + protein N-phospho-L-histidine.</text>
        <dbReference type="EC" id="2.7.13.3"/>
    </reaction>
</comment>
<evidence type="ECO:0000259" key="16">
    <source>
        <dbReference type="PROSITE" id="PS50109"/>
    </source>
</evidence>
<dbReference type="CDD" id="cd00075">
    <property type="entry name" value="HATPase"/>
    <property type="match status" value="1"/>
</dbReference>
<evidence type="ECO:0000256" key="7">
    <source>
        <dbReference type="ARBA" id="ARBA00022679"/>
    </source>
</evidence>
<dbReference type="AlphaFoldDB" id="A0A7W9F0R4"/>
<dbReference type="InterPro" id="IPR003660">
    <property type="entry name" value="HAMP_dom"/>
</dbReference>
<dbReference type="GO" id="GO:0005524">
    <property type="term" value="F:ATP binding"/>
    <property type="evidence" value="ECO:0007669"/>
    <property type="project" value="UniProtKB-KW"/>
</dbReference>
<dbReference type="CDD" id="cd06225">
    <property type="entry name" value="HAMP"/>
    <property type="match status" value="1"/>
</dbReference>
<evidence type="ECO:0000256" key="8">
    <source>
        <dbReference type="ARBA" id="ARBA00022692"/>
    </source>
</evidence>
<evidence type="ECO:0000256" key="13">
    <source>
        <dbReference type="ARBA" id="ARBA00023012"/>
    </source>
</evidence>
<dbReference type="InterPro" id="IPR050980">
    <property type="entry name" value="2C_sensor_his_kinase"/>
</dbReference>
<evidence type="ECO:0000256" key="12">
    <source>
        <dbReference type="ARBA" id="ARBA00022989"/>
    </source>
</evidence>
<dbReference type="OrthoDB" id="9804645at2"/>
<organism evidence="18 19">
    <name type="scientific">Sphingomonas prati</name>
    <dbReference type="NCBI Taxonomy" id="1843237"/>
    <lineage>
        <taxon>Bacteria</taxon>
        <taxon>Pseudomonadati</taxon>
        <taxon>Pseudomonadota</taxon>
        <taxon>Alphaproteobacteria</taxon>
        <taxon>Sphingomonadales</taxon>
        <taxon>Sphingomonadaceae</taxon>
        <taxon>Sphingomonas</taxon>
    </lineage>
</organism>
<evidence type="ECO:0000256" key="5">
    <source>
        <dbReference type="ARBA" id="ARBA00022519"/>
    </source>
</evidence>
<dbReference type="EMBL" id="JACIJR010000002">
    <property type="protein sequence ID" value="MBB5728672.1"/>
    <property type="molecule type" value="Genomic_DNA"/>
</dbReference>
<keyword evidence="4" id="KW-1003">Cell membrane</keyword>
<dbReference type="Gene3D" id="3.30.565.10">
    <property type="entry name" value="Histidine kinase-like ATPase, C-terminal domain"/>
    <property type="match status" value="1"/>
</dbReference>
<keyword evidence="19" id="KW-1185">Reference proteome</keyword>
<dbReference type="PROSITE" id="PS50885">
    <property type="entry name" value="HAMP"/>
    <property type="match status" value="1"/>
</dbReference>
<dbReference type="Pfam" id="PF02518">
    <property type="entry name" value="HATPase_c"/>
    <property type="match status" value="1"/>
</dbReference>
<keyword evidence="9" id="KW-0547">Nucleotide-binding</keyword>
<protein>
    <recommendedName>
        <fullName evidence="3">histidine kinase</fullName>
        <ecNumber evidence="3">2.7.13.3</ecNumber>
    </recommendedName>
</protein>
<evidence type="ECO:0000256" key="10">
    <source>
        <dbReference type="ARBA" id="ARBA00022777"/>
    </source>
</evidence>
<dbReference type="Proteomes" id="UP000546701">
    <property type="component" value="Unassembled WGS sequence"/>
</dbReference>
<evidence type="ECO:0000256" key="6">
    <source>
        <dbReference type="ARBA" id="ARBA00022553"/>
    </source>
</evidence>
<keyword evidence="12 15" id="KW-1133">Transmembrane helix</keyword>
<dbReference type="Pfam" id="PF00672">
    <property type="entry name" value="HAMP"/>
    <property type="match status" value="1"/>
</dbReference>
<evidence type="ECO:0000256" key="4">
    <source>
        <dbReference type="ARBA" id="ARBA00022475"/>
    </source>
</evidence>
<feature type="domain" description="Histidine kinase" evidence="16">
    <location>
        <begin position="239"/>
        <end position="437"/>
    </location>
</feature>
<evidence type="ECO:0000256" key="11">
    <source>
        <dbReference type="ARBA" id="ARBA00022840"/>
    </source>
</evidence>
<evidence type="ECO:0000256" key="1">
    <source>
        <dbReference type="ARBA" id="ARBA00000085"/>
    </source>
</evidence>
<name>A0A7W9F0R4_9SPHN</name>
<keyword evidence="7" id="KW-0808">Transferase</keyword>
<dbReference type="EC" id="2.7.13.3" evidence="3"/>
<evidence type="ECO:0000256" key="9">
    <source>
        <dbReference type="ARBA" id="ARBA00022741"/>
    </source>
</evidence>
<keyword evidence="5" id="KW-0997">Cell inner membrane</keyword>
<dbReference type="SUPFAM" id="SSF47384">
    <property type="entry name" value="Homodimeric domain of signal transducing histidine kinase"/>
    <property type="match status" value="1"/>
</dbReference>
<evidence type="ECO:0000313" key="18">
    <source>
        <dbReference type="EMBL" id="MBB5728672.1"/>
    </source>
</evidence>